<gene>
    <name evidence="2" type="ORF">EEB11_11870</name>
</gene>
<dbReference type="InterPro" id="IPR011644">
    <property type="entry name" value="Heme_NO-bd"/>
</dbReference>
<dbReference type="RefSeq" id="WP_135431575.1">
    <property type="nucleotide sequence ID" value="NZ_RPEM01000007.1"/>
</dbReference>
<name>A0ABY2KNT1_9RHOB</name>
<dbReference type="Proteomes" id="UP000297741">
    <property type="component" value="Unassembled WGS sequence"/>
</dbReference>
<sequence length="195" mass="21419">MYGLINRALENFLKERHGAALWQRVVQRAQSPFDGFEPLLTYDPALTDALVSAASDLLGQTRETVLEDLGTELVSHRDRDGLRRLLRFGGVSFRDFLHSLEELPDRARLALPYLELPALTLQDHGAGRFTLKALPYVAGAGYILMGLLRAMADDYGALVVLELAPPLAGVDVIQIFVLDEAFAEGRPFDLAAGTV</sequence>
<dbReference type="InterPro" id="IPR038158">
    <property type="entry name" value="H-NOX_domain_sf"/>
</dbReference>
<dbReference type="PANTHER" id="PTHR45655">
    <property type="entry name" value="GUANYLATE CYCLASE SOLUBLE SUBUNIT BETA-2"/>
    <property type="match status" value="1"/>
</dbReference>
<dbReference type="InterPro" id="IPR024096">
    <property type="entry name" value="NO_sig/Golgi_transp_ligand-bd"/>
</dbReference>
<dbReference type="SUPFAM" id="SSF111126">
    <property type="entry name" value="Ligand-binding domain in the NO signalling and Golgi transport"/>
    <property type="match status" value="1"/>
</dbReference>
<proteinExistence type="predicted"/>
<evidence type="ECO:0000313" key="3">
    <source>
        <dbReference type="Proteomes" id="UP000297741"/>
    </source>
</evidence>
<reference evidence="2 3" key="1">
    <citation type="submission" date="2018-11" db="EMBL/GenBank/DDBJ databases">
        <title>Tabrizicola sp. isolated from sediment of alpine lake.</title>
        <authorList>
            <person name="Liu Z."/>
        </authorList>
    </citation>
    <scope>NUCLEOTIDE SEQUENCE [LARGE SCALE GENOMIC DNA]</scope>
    <source>
        <strain evidence="2 3">DRYC-M-16</strain>
    </source>
</reference>
<protein>
    <submittedName>
        <fullName evidence="2">Heme NO-binding protein</fullName>
    </submittedName>
</protein>
<evidence type="ECO:0000313" key="2">
    <source>
        <dbReference type="EMBL" id="TGD42963.1"/>
    </source>
</evidence>
<keyword evidence="3" id="KW-1185">Reference proteome</keyword>
<dbReference type="EMBL" id="RPEM01000007">
    <property type="protein sequence ID" value="TGD42963.1"/>
    <property type="molecule type" value="Genomic_DNA"/>
</dbReference>
<organism evidence="2 3">
    <name type="scientific">Pseudotabrizicola sediminis</name>
    <dbReference type="NCBI Taxonomy" id="2486418"/>
    <lineage>
        <taxon>Bacteria</taxon>
        <taxon>Pseudomonadati</taxon>
        <taxon>Pseudomonadota</taxon>
        <taxon>Alphaproteobacteria</taxon>
        <taxon>Rhodobacterales</taxon>
        <taxon>Paracoccaceae</taxon>
        <taxon>Pseudotabrizicola</taxon>
    </lineage>
</organism>
<dbReference type="Pfam" id="PF07700">
    <property type="entry name" value="HNOB"/>
    <property type="match status" value="1"/>
</dbReference>
<feature type="domain" description="Heme NO-binding" evidence="1">
    <location>
        <begin position="2"/>
        <end position="157"/>
    </location>
</feature>
<dbReference type="PANTHER" id="PTHR45655:SF13">
    <property type="entry name" value="SOLUBLE GUANYLATE CYCLASE GCY-32-RELATED"/>
    <property type="match status" value="1"/>
</dbReference>
<accession>A0ABY2KNT1</accession>
<evidence type="ECO:0000259" key="1">
    <source>
        <dbReference type="Pfam" id="PF07700"/>
    </source>
</evidence>
<dbReference type="Gene3D" id="3.90.1520.10">
    <property type="entry name" value="H-NOX domain"/>
    <property type="match status" value="1"/>
</dbReference>
<comment type="caution">
    <text evidence="2">The sequence shown here is derived from an EMBL/GenBank/DDBJ whole genome shotgun (WGS) entry which is preliminary data.</text>
</comment>